<evidence type="ECO:0000313" key="1">
    <source>
        <dbReference type="EMBL" id="OIQ80716.1"/>
    </source>
</evidence>
<reference evidence="1" key="1">
    <citation type="submission" date="2016-10" db="EMBL/GenBank/DDBJ databases">
        <title>Sequence of Gallionella enrichment culture.</title>
        <authorList>
            <person name="Poehlein A."/>
            <person name="Muehling M."/>
            <person name="Daniel R."/>
        </authorList>
    </citation>
    <scope>NUCLEOTIDE SEQUENCE</scope>
</reference>
<accession>A0A1J5QL75</accession>
<dbReference type="AlphaFoldDB" id="A0A1J5QL75"/>
<gene>
    <name evidence="1" type="ORF">GALL_375300</name>
</gene>
<protein>
    <submittedName>
        <fullName evidence="1">Uncharacterized protein</fullName>
    </submittedName>
</protein>
<organism evidence="1">
    <name type="scientific">mine drainage metagenome</name>
    <dbReference type="NCBI Taxonomy" id="410659"/>
    <lineage>
        <taxon>unclassified sequences</taxon>
        <taxon>metagenomes</taxon>
        <taxon>ecological metagenomes</taxon>
    </lineage>
</organism>
<comment type="caution">
    <text evidence="1">The sequence shown here is derived from an EMBL/GenBank/DDBJ whole genome shotgun (WGS) entry which is preliminary data.</text>
</comment>
<proteinExistence type="predicted"/>
<name>A0A1J5QL75_9ZZZZ</name>
<dbReference type="EMBL" id="MLJW01001022">
    <property type="protein sequence ID" value="OIQ80716.1"/>
    <property type="molecule type" value="Genomic_DNA"/>
</dbReference>
<sequence length="74" mass="8516">MKTAKGCQEGLDHRCRDLDGEIRHKRGDTLVRTLRQTYGNDFAPGVRSDMRLDTLRERLNGASLTKMLKGSRRR</sequence>